<reference evidence="1 2" key="1">
    <citation type="submission" date="2024-06" db="EMBL/GenBank/DDBJ databases">
        <title>The Natural Products Discovery Center: Release of the First 8490 Sequenced Strains for Exploring Actinobacteria Biosynthetic Diversity.</title>
        <authorList>
            <person name="Kalkreuter E."/>
            <person name="Kautsar S.A."/>
            <person name="Yang D."/>
            <person name="Bader C.D."/>
            <person name="Teijaro C.N."/>
            <person name="Fluegel L."/>
            <person name="Davis C.M."/>
            <person name="Simpson J.R."/>
            <person name="Lauterbach L."/>
            <person name="Steele A.D."/>
            <person name="Gui C."/>
            <person name="Meng S."/>
            <person name="Li G."/>
            <person name="Viehrig K."/>
            <person name="Ye F."/>
            <person name="Su P."/>
            <person name="Kiefer A.F."/>
            <person name="Nichols A."/>
            <person name="Cepeda A.J."/>
            <person name="Yan W."/>
            <person name="Fan B."/>
            <person name="Jiang Y."/>
            <person name="Adhikari A."/>
            <person name="Zheng C.-J."/>
            <person name="Schuster L."/>
            <person name="Cowan T.M."/>
            <person name="Smanski M.J."/>
            <person name="Chevrette M.G."/>
            <person name="De Carvalho L.P.S."/>
            <person name="Shen B."/>
        </authorList>
    </citation>
    <scope>NUCLEOTIDE SEQUENCE [LARGE SCALE GENOMIC DNA]</scope>
    <source>
        <strain evidence="1 2">NPDC020594</strain>
    </source>
</reference>
<evidence type="ECO:0000313" key="1">
    <source>
        <dbReference type="EMBL" id="MEU5712578.1"/>
    </source>
</evidence>
<organism evidence="1 2">
    <name type="scientific">Streptomyces flaveolus</name>
    <dbReference type="NCBI Taxonomy" id="67297"/>
    <lineage>
        <taxon>Bacteria</taxon>
        <taxon>Bacillati</taxon>
        <taxon>Actinomycetota</taxon>
        <taxon>Actinomycetes</taxon>
        <taxon>Kitasatosporales</taxon>
        <taxon>Streptomycetaceae</taxon>
        <taxon>Streptomyces</taxon>
    </lineage>
</organism>
<dbReference type="RefSeq" id="WP_234329482.1">
    <property type="nucleotide sequence ID" value="NZ_JBEXDP010000105.1"/>
</dbReference>
<sequence>MVVDFAAQFLTEDREDVADTLRQMEAAGVGQALDAHPHRRPVRTRCA</sequence>
<dbReference type="Proteomes" id="UP001551011">
    <property type="component" value="Unassembled WGS sequence"/>
</dbReference>
<keyword evidence="2" id="KW-1185">Reference proteome</keyword>
<comment type="caution">
    <text evidence="1">The sequence shown here is derived from an EMBL/GenBank/DDBJ whole genome shotgun (WGS) entry which is preliminary data.</text>
</comment>
<dbReference type="EMBL" id="JBFAEG010000038">
    <property type="protein sequence ID" value="MEU5712578.1"/>
    <property type="molecule type" value="Genomic_DNA"/>
</dbReference>
<gene>
    <name evidence="1" type="ORF">AB0H04_38105</name>
</gene>
<evidence type="ECO:0000313" key="2">
    <source>
        <dbReference type="Proteomes" id="UP001551011"/>
    </source>
</evidence>
<protein>
    <submittedName>
        <fullName evidence="1">Uncharacterized protein</fullName>
    </submittedName>
</protein>
<proteinExistence type="predicted"/>
<name>A0ABV3AKV1_9ACTN</name>
<accession>A0ABV3AKV1</accession>